<dbReference type="PANTHER" id="PTHR40053">
    <property type="entry name" value="SPORULATION-CONTROL PROTEIN SPO0M"/>
    <property type="match status" value="1"/>
</dbReference>
<evidence type="ECO:0008006" key="3">
    <source>
        <dbReference type="Google" id="ProtNLM"/>
    </source>
</evidence>
<gene>
    <name evidence="1" type="ORF">DL897_00850</name>
</gene>
<reference evidence="1 2" key="2">
    <citation type="submission" date="2018-06" db="EMBL/GenBank/DDBJ databases">
        <authorList>
            <person name="Zhirakovskaya E."/>
        </authorList>
    </citation>
    <scope>NUCLEOTIDE SEQUENCE [LARGE SCALE GENOMIC DNA]</scope>
    <source>
        <strain evidence="1 2">FBKL4.011</strain>
    </source>
</reference>
<reference evidence="1 2" key="1">
    <citation type="submission" date="2018-06" db="EMBL/GenBank/DDBJ databases">
        <title>Thermoflavimicrobium daqus sp. nov., a thermophilic microbe isolated from Moutai-flavour Daqu.</title>
        <authorList>
            <person name="Wang X."/>
            <person name="Zhou H."/>
        </authorList>
    </citation>
    <scope>NUCLEOTIDE SEQUENCE [LARGE SCALE GENOMIC DNA]</scope>
    <source>
        <strain evidence="1 2">FBKL4.011</strain>
    </source>
</reference>
<dbReference type="InterPro" id="IPR009776">
    <property type="entry name" value="Spore_0_M"/>
</dbReference>
<protein>
    <recommendedName>
        <fullName evidence="3">Sporulation protein</fullName>
    </recommendedName>
</protein>
<comment type="caution">
    <text evidence="1">The sequence shown here is derived from an EMBL/GenBank/DDBJ whole genome shotgun (WGS) entry which is preliminary data.</text>
</comment>
<evidence type="ECO:0000313" key="1">
    <source>
        <dbReference type="EMBL" id="RAL26630.1"/>
    </source>
</evidence>
<evidence type="ECO:0000313" key="2">
    <source>
        <dbReference type="Proteomes" id="UP000251213"/>
    </source>
</evidence>
<dbReference type="Pfam" id="PF07070">
    <property type="entry name" value="Spo0M"/>
    <property type="match status" value="1"/>
</dbReference>
<dbReference type="Proteomes" id="UP000251213">
    <property type="component" value="Unassembled WGS sequence"/>
</dbReference>
<proteinExistence type="predicted"/>
<dbReference type="EMBL" id="QJKK01000001">
    <property type="protein sequence ID" value="RAL26630.1"/>
    <property type="molecule type" value="Genomic_DNA"/>
</dbReference>
<organism evidence="1 2">
    <name type="scientific">Thermoflavimicrobium daqui</name>
    <dbReference type="NCBI Taxonomy" id="2137476"/>
    <lineage>
        <taxon>Bacteria</taxon>
        <taxon>Bacillati</taxon>
        <taxon>Bacillota</taxon>
        <taxon>Bacilli</taxon>
        <taxon>Bacillales</taxon>
        <taxon>Thermoactinomycetaceae</taxon>
        <taxon>Thermoflavimicrobium</taxon>
    </lineage>
</organism>
<accession>A0A364K8V3</accession>
<dbReference type="AlphaFoldDB" id="A0A364K8V3"/>
<keyword evidence="2" id="KW-1185">Reference proteome</keyword>
<name>A0A364K8V3_9BACL</name>
<dbReference type="OrthoDB" id="2402463at2"/>
<dbReference type="PANTHER" id="PTHR40053:SF1">
    <property type="entry name" value="SPORULATION-CONTROL PROTEIN SPO0M"/>
    <property type="match status" value="1"/>
</dbReference>
<dbReference type="RefSeq" id="WP_113657235.1">
    <property type="nucleotide sequence ID" value="NZ_KZ845663.1"/>
</dbReference>
<sequence length="245" mass="28702">MFNHLVATVQMGMARADTLLEKTQFRQGETIRGYINLEGGQMEQIIRGVNIELVVKNRIGTKETQTIWSKIQVSDQICLTPKETRMFPFSISLPEVMPISFSNRFSIYLKTQLYLHQACTFRDNDVLEVLPHPYLETIFQVLTRMGFPLIWMNTNWLDFSTTFPYYQEYKFGIPYPYHFYLSDFTITHLGEGKFILQLGRQIGGVVKGKKVRFSMQQSDLEDEGERLYLFFIKVLDQLIHKEQAI</sequence>